<accession>A0A382N4Z5</accession>
<proteinExistence type="predicted"/>
<evidence type="ECO:0000313" key="1">
    <source>
        <dbReference type="EMBL" id="SVC55257.1"/>
    </source>
</evidence>
<feature type="non-terminal residue" evidence="1">
    <location>
        <position position="63"/>
    </location>
</feature>
<dbReference type="EMBL" id="UINC01097502">
    <property type="protein sequence ID" value="SVC55257.1"/>
    <property type="molecule type" value="Genomic_DNA"/>
</dbReference>
<organism evidence="1">
    <name type="scientific">marine metagenome</name>
    <dbReference type="NCBI Taxonomy" id="408172"/>
    <lineage>
        <taxon>unclassified sequences</taxon>
        <taxon>metagenomes</taxon>
        <taxon>ecological metagenomes</taxon>
    </lineage>
</organism>
<protein>
    <submittedName>
        <fullName evidence="1">Uncharacterized protein</fullName>
    </submittedName>
</protein>
<name>A0A382N4Z5_9ZZZZ</name>
<dbReference type="AlphaFoldDB" id="A0A382N4Z5"/>
<sequence length="63" mass="7027">VAEWLRSGLQSRVHRFDSDPRLQPFYSSKLMIFVPSAPDSGGLNSANVTYFCQNVCIFCSLAV</sequence>
<gene>
    <name evidence="1" type="ORF">METZ01_LOCUS308111</name>
</gene>
<reference evidence="1" key="1">
    <citation type="submission" date="2018-05" db="EMBL/GenBank/DDBJ databases">
        <authorList>
            <person name="Lanie J.A."/>
            <person name="Ng W.-L."/>
            <person name="Kazmierczak K.M."/>
            <person name="Andrzejewski T.M."/>
            <person name="Davidsen T.M."/>
            <person name="Wayne K.J."/>
            <person name="Tettelin H."/>
            <person name="Glass J.I."/>
            <person name="Rusch D."/>
            <person name="Podicherti R."/>
            <person name="Tsui H.-C.T."/>
            <person name="Winkler M.E."/>
        </authorList>
    </citation>
    <scope>NUCLEOTIDE SEQUENCE</scope>
</reference>
<feature type="non-terminal residue" evidence="1">
    <location>
        <position position="1"/>
    </location>
</feature>